<name>A0AAN7RL82_TRANT</name>
<organism evidence="2 3">
    <name type="scientific">Trapa natans</name>
    <name type="common">Water chestnut</name>
    <dbReference type="NCBI Taxonomy" id="22666"/>
    <lineage>
        <taxon>Eukaryota</taxon>
        <taxon>Viridiplantae</taxon>
        <taxon>Streptophyta</taxon>
        <taxon>Embryophyta</taxon>
        <taxon>Tracheophyta</taxon>
        <taxon>Spermatophyta</taxon>
        <taxon>Magnoliopsida</taxon>
        <taxon>eudicotyledons</taxon>
        <taxon>Gunneridae</taxon>
        <taxon>Pentapetalae</taxon>
        <taxon>rosids</taxon>
        <taxon>malvids</taxon>
        <taxon>Myrtales</taxon>
        <taxon>Lythraceae</taxon>
        <taxon>Trapa</taxon>
    </lineage>
</organism>
<dbReference type="FunFam" id="1.10.510.10:FF:000627">
    <property type="entry name" value="Os02g0694800 protein"/>
    <property type="match status" value="1"/>
</dbReference>
<gene>
    <name evidence="2" type="ORF">SAY86_021025</name>
</gene>
<protein>
    <recommendedName>
        <fullName evidence="1">Protein kinase domain-containing protein</fullName>
    </recommendedName>
</protein>
<evidence type="ECO:0000313" key="2">
    <source>
        <dbReference type="EMBL" id="KAK4800538.1"/>
    </source>
</evidence>
<accession>A0AAN7RL82</accession>
<dbReference type="PROSITE" id="PS50011">
    <property type="entry name" value="PROTEIN_KINASE_DOM"/>
    <property type="match status" value="1"/>
</dbReference>
<dbReference type="GO" id="GO:0004672">
    <property type="term" value="F:protein kinase activity"/>
    <property type="evidence" value="ECO:0007669"/>
    <property type="project" value="InterPro"/>
</dbReference>
<sequence length="430" mass="47517">MLPRLCQTAFSSISSSEPFIPSSHSLRGGSANKYNPYIVFLRQPHPSPLSCSSTCRACLMTNPAYFQVGRLIGSYGFINVTSYSGPQSQSMPGIDHSLVGAADIGEQLRTQDVGEGSVKIRLYEGRVAQGPLRGTSVVFKVYPGKRAAGVEADMMAANELNTHAFLQSVPTGISQNLSILVGGFETTTGEQWLAFRNDGKFCAVDYAKIASEKMSEDSQTFWNGLEAKEKIRHRRKFILKLLHGTMVGLAFMHKHDRLHQSLGPSSITLNTVVEKEAVYLIPRLRDLAFSVNIRYPELDDVHSTFSLQLWRRAAAAGAFSHVEKRAFGIADDIYEAGLLFAYLAFIPFCQAGIMDSLSLRRLLENTFQLDIEAAREYCLADDRLIAAIRFLDLGDGAGWDLLQAMLNPDYQKRPTAEAVINHQFFTGAIS</sequence>
<keyword evidence="3" id="KW-1185">Reference proteome</keyword>
<dbReference type="InterPro" id="IPR011009">
    <property type="entry name" value="Kinase-like_dom_sf"/>
</dbReference>
<dbReference type="GO" id="GO:0009507">
    <property type="term" value="C:chloroplast"/>
    <property type="evidence" value="ECO:0007669"/>
    <property type="project" value="TreeGrafter"/>
</dbReference>
<comment type="caution">
    <text evidence="2">The sequence shown here is derived from an EMBL/GenBank/DDBJ whole genome shotgun (WGS) entry which is preliminary data.</text>
</comment>
<dbReference type="InterPro" id="IPR000719">
    <property type="entry name" value="Prot_kinase_dom"/>
</dbReference>
<reference evidence="2 3" key="1">
    <citation type="journal article" date="2023" name="Hortic Res">
        <title>Pangenome of water caltrop reveals structural variations and asymmetric subgenome divergence after allopolyploidization.</title>
        <authorList>
            <person name="Zhang X."/>
            <person name="Chen Y."/>
            <person name="Wang L."/>
            <person name="Yuan Y."/>
            <person name="Fang M."/>
            <person name="Shi L."/>
            <person name="Lu R."/>
            <person name="Comes H.P."/>
            <person name="Ma Y."/>
            <person name="Chen Y."/>
            <person name="Huang G."/>
            <person name="Zhou Y."/>
            <person name="Zheng Z."/>
            <person name="Qiu Y."/>
        </authorList>
    </citation>
    <scope>NUCLEOTIDE SEQUENCE [LARGE SCALE GENOMIC DNA]</scope>
    <source>
        <strain evidence="2">F231</strain>
    </source>
</reference>
<dbReference type="PANTHER" id="PTHR36796:SF1">
    <property type="entry name" value="PROTEIN KINASE SUPERFAMILY PROTEIN"/>
    <property type="match status" value="1"/>
</dbReference>
<dbReference type="PANTHER" id="PTHR36796">
    <property type="entry name" value="PROTEIN KINASE SUPERFAMILY PROTEIN"/>
    <property type="match status" value="1"/>
</dbReference>
<dbReference type="GO" id="GO:0005524">
    <property type="term" value="F:ATP binding"/>
    <property type="evidence" value="ECO:0007669"/>
    <property type="project" value="InterPro"/>
</dbReference>
<feature type="domain" description="Protein kinase" evidence="1">
    <location>
        <begin position="107"/>
        <end position="425"/>
    </location>
</feature>
<dbReference type="EMBL" id="JAXQNO010000003">
    <property type="protein sequence ID" value="KAK4800538.1"/>
    <property type="molecule type" value="Genomic_DNA"/>
</dbReference>
<dbReference type="SUPFAM" id="SSF56112">
    <property type="entry name" value="Protein kinase-like (PK-like)"/>
    <property type="match status" value="1"/>
</dbReference>
<evidence type="ECO:0000259" key="1">
    <source>
        <dbReference type="PROSITE" id="PS50011"/>
    </source>
</evidence>
<proteinExistence type="predicted"/>
<evidence type="ECO:0000313" key="3">
    <source>
        <dbReference type="Proteomes" id="UP001346149"/>
    </source>
</evidence>
<dbReference type="Gene3D" id="1.10.510.10">
    <property type="entry name" value="Transferase(Phosphotransferase) domain 1"/>
    <property type="match status" value="1"/>
</dbReference>
<dbReference type="AlphaFoldDB" id="A0AAN7RL82"/>
<dbReference type="Proteomes" id="UP001346149">
    <property type="component" value="Unassembled WGS sequence"/>
</dbReference>